<accession>A0A7C3IY12</accession>
<reference evidence="1" key="1">
    <citation type="journal article" date="2020" name="mSystems">
        <title>Genome- and Community-Level Interaction Insights into Carbon Utilization and Element Cycling Functions of Hydrothermarchaeota in Hydrothermal Sediment.</title>
        <authorList>
            <person name="Zhou Z."/>
            <person name="Liu Y."/>
            <person name="Xu W."/>
            <person name="Pan J."/>
            <person name="Luo Z.H."/>
            <person name="Li M."/>
        </authorList>
    </citation>
    <scope>NUCLEOTIDE SEQUENCE [LARGE SCALE GENOMIC DNA]</scope>
    <source>
        <strain evidence="1">SpSt-468</strain>
    </source>
</reference>
<gene>
    <name evidence="1" type="ORF">ENS19_06730</name>
</gene>
<name>A0A7C3IY12_9CREN</name>
<organism evidence="1">
    <name type="scientific">Candidatus Methanomethylicus mesodigestus</name>
    <dbReference type="NCBI Taxonomy" id="1867258"/>
    <lineage>
        <taxon>Archaea</taxon>
        <taxon>Thermoproteota</taxon>
        <taxon>Methanosuratincolia</taxon>
        <taxon>Candidatus Methanomethylicales</taxon>
        <taxon>Candidatus Methanomethylicaceae</taxon>
        <taxon>Candidatus Methanomethylicus</taxon>
    </lineage>
</organism>
<dbReference type="EMBL" id="DSTX01000011">
    <property type="protein sequence ID" value="HFK20954.1"/>
    <property type="molecule type" value="Genomic_DNA"/>
</dbReference>
<protein>
    <submittedName>
        <fullName evidence="1">Uncharacterized protein</fullName>
    </submittedName>
</protein>
<sequence>MEIKEANALIAHISKVFSEIVLERSLLESKLFPVNAYISVGFYQTYHHLYDVMKQVWDRITPEELAKRNKKLLSPIQALSASYLWLYYSLARMGTIYNKYGGDPSKEPLEKQQQWVYMLEKWNAFATSYFNTKKPTVAASGYMNLALDEDSIKWLTDRLQPVNFDEVKKVRRIVGSIDLYSFIDECEARAKIVNHGPYTLEGGEILVISEYTNLHDGKERLWLPWSNTEAKLPTSSLGIAMTLKNAQATFNDIGTMIIEPGEYSKHVTRMVAYARVGEKLNIISLDELPSYAEASEKAQVELYMKFAEMGRKDLLLAGATAYWRCFARYTDQVGITDKIDWNISQFIQEEYLPYFMKANEDPAFSRIKKKILKSKVLPFIKEKDPIMYYLPE</sequence>
<proteinExistence type="predicted"/>
<dbReference type="AlphaFoldDB" id="A0A7C3IY12"/>
<evidence type="ECO:0000313" key="1">
    <source>
        <dbReference type="EMBL" id="HFK20954.1"/>
    </source>
</evidence>
<comment type="caution">
    <text evidence="1">The sequence shown here is derived from an EMBL/GenBank/DDBJ whole genome shotgun (WGS) entry which is preliminary data.</text>
</comment>